<organism evidence="1 2">
    <name type="scientific">Bradyrhizobium betae</name>
    <dbReference type="NCBI Taxonomy" id="244734"/>
    <lineage>
        <taxon>Bacteria</taxon>
        <taxon>Pseudomonadati</taxon>
        <taxon>Pseudomonadota</taxon>
        <taxon>Alphaproteobacteria</taxon>
        <taxon>Hyphomicrobiales</taxon>
        <taxon>Nitrobacteraceae</taxon>
        <taxon>Bradyrhizobium</taxon>
    </lineage>
</organism>
<keyword evidence="1" id="KW-0808">Transferase</keyword>
<dbReference type="GO" id="GO:0016740">
    <property type="term" value="F:transferase activity"/>
    <property type="evidence" value="ECO:0007669"/>
    <property type="project" value="UniProtKB-KW"/>
</dbReference>
<reference evidence="1" key="1">
    <citation type="submission" date="2018-04" db="EMBL/GenBank/DDBJ databases">
        <title>Genomes of Endosymbiotic and Endophytic Bradyrhizobium Publication status.</title>
        <authorList>
            <person name="Guha S."/>
            <person name="Jorrin B."/>
            <person name="Sarkar M."/>
            <person name="Poole P.S."/>
            <person name="DasGupta M."/>
        </authorList>
    </citation>
    <scope>NUCLEOTIDE SEQUENCE</scope>
    <source>
        <strain evidence="1">WBOS16</strain>
    </source>
</reference>
<dbReference type="Pfam" id="PF08660">
    <property type="entry name" value="Alg14"/>
    <property type="match status" value="1"/>
</dbReference>
<dbReference type="GO" id="GO:0006488">
    <property type="term" value="P:dolichol-linked oligosaccharide biosynthetic process"/>
    <property type="evidence" value="ECO:0007669"/>
    <property type="project" value="InterPro"/>
</dbReference>
<sequence>MTRRVLAIASGGGHWVQLRRLQDAFQGIDVAFATVYPDYACEVVDHRFYSVPNVSRRNKWHAVKLIAKIAEVLSRERPDVIVTTGAFPGLVAIALGKMLFGSKTIWIDSIANCEKLSTSGKTAKYFADVYLTQWPNLANQGSPDFWGAVL</sequence>
<protein>
    <submittedName>
        <fullName evidence="1">UDP-N-acetylglucosamine--LPS N-acetylglucosamine transferase</fullName>
    </submittedName>
</protein>
<dbReference type="InterPro" id="IPR013969">
    <property type="entry name" value="Oligosacch_biosynth_Alg14"/>
</dbReference>
<dbReference type="SUPFAM" id="SSF53756">
    <property type="entry name" value="UDP-Glycosyltransferase/glycogen phosphorylase"/>
    <property type="match status" value="1"/>
</dbReference>
<name>A0AAE9NG99_9BRAD</name>
<dbReference type="AlphaFoldDB" id="A0AAE9NG99"/>
<gene>
    <name evidence="1" type="ORF">DCM83_00285</name>
</gene>
<evidence type="ECO:0000313" key="2">
    <source>
        <dbReference type="Proteomes" id="UP001058872"/>
    </source>
</evidence>
<dbReference type="RefSeq" id="WP_257177990.1">
    <property type="nucleotide sequence ID" value="NZ_CP028989.1"/>
</dbReference>
<dbReference type="Proteomes" id="UP001058872">
    <property type="component" value="Chromosome"/>
</dbReference>
<dbReference type="EMBL" id="CP028989">
    <property type="protein sequence ID" value="UUO69394.1"/>
    <property type="molecule type" value="Genomic_DNA"/>
</dbReference>
<accession>A0AAE9NG99</accession>
<evidence type="ECO:0000313" key="1">
    <source>
        <dbReference type="EMBL" id="UUO69394.1"/>
    </source>
</evidence>
<proteinExistence type="predicted"/>
<dbReference type="Gene3D" id="3.40.50.2000">
    <property type="entry name" value="Glycogen Phosphorylase B"/>
    <property type="match status" value="1"/>
</dbReference>